<dbReference type="InterPro" id="IPR032710">
    <property type="entry name" value="NTF2-like_dom_sf"/>
</dbReference>
<dbReference type="GO" id="GO:0004180">
    <property type="term" value="F:carboxypeptidase activity"/>
    <property type="evidence" value="ECO:0007669"/>
    <property type="project" value="UniProtKB-ARBA"/>
</dbReference>
<evidence type="ECO:0000256" key="3">
    <source>
        <dbReference type="ARBA" id="ARBA00022679"/>
    </source>
</evidence>
<dbReference type="Gene3D" id="2.40.440.10">
    <property type="entry name" value="L,D-transpeptidase catalytic domain-like"/>
    <property type="match status" value="1"/>
</dbReference>
<evidence type="ECO:0000259" key="8">
    <source>
        <dbReference type="PROSITE" id="PS52029"/>
    </source>
</evidence>
<dbReference type="Gene3D" id="3.10.450.50">
    <property type="match status" value="1"/>
</dbReference>
<keyword evidence="5 7" id="KW-0573">Peptidoglycan synthesis</keyword>
<dbReference type="EMBL" id="ATBP01000254">
    <property type="protein sequence ID" value="ETR71550.1"/>
    <property type="molecule type" value="Genomic_DNA"/>
</dbReference>
<accession>A0A1V1P9Q1</accession>
<dbReference type="PANTHER" id="PTHR36699:SF1">
    <property type="entry name" value="L,D-TRANSPEPTIDASE YAFK-RELATED"/>
    <property type="match status" value="1"/>
</dbReference>
<evidence type="ECO:0000313" key="9">
    <source>
        <dbReference type="EMBL" id="ETR71550.1"/>
    </source>
</evidence>
<dbReference type="UniPathway" id="UPA00219"/>
<evidence type="ECO:0000256" key="5">
    <source>
        <dbReference type="ARBA" id="ARBA00022984"/>
    </source>
</evidence>
<dbReference type="GO" id="GO:0008360">
    <property type="term" value="P:regulation of cell shape"/>
    <property type="evidence" value="ECO:0007669"/>
    <property type="project" value="UniProtKB-UniRule"/>
</dbReference>
<dbReference type="Pfam" id="PF24125">
    <property type="entry name" value="Cds6_C"/>
    <property type="match status" value="1"/>
</dbReference>
<reference evidence="10" key="1">
    <citation type="submission" date="2012-11" db="EMBL/GenBank/DDBJ databases">
        <authorList>
            <person name="Lucero-Rivera Y.E."/>
            <person name="Tovar-Ramirez D."/>
        </authorList>
    </citation>
    <scope>NUCLEOTIDE SEQUENCE [LARGE SCALE GENOMIC DNA]</scope>
    <source>
        <strain evidence="10">Araruama</strain>
    </source>
</reference>
<protein>
    <submittedName>
        <fullName evidence="9">ErfK family protein (Precursor)</fullName>
    </submittedName>
</protein>
<comment type="similarity">
    <text evidence="2">Belongs to the YkuD family.</text>
</comment>
<feature type="domain" description="L,D-TPase catalytic" evidence="8">
    <location>
        <begin position="24"/>
        <end position="155"/>
    </location>
</feature>
<feature type="active site" description="Proton donor/acceptor" evidence="7">
    <location>
        <position position="116"/>
    </location>
</feature>
<dbReference type="SUPFAM" id="SSF54427">
    <property type="entry name" value="NTF2-like"/>
    <property type="match status" value="1"/>
</dbReference>
<comment type="pathway">
    <text evidence="1 7">Cell wall biogenesis; peptidoglycan biosynthesis.</text>
</comment>
<evidence type="ECO:0000256" key="7">
    <source>
        <dbReference type="PROSITE-ProRule" id="PRU01373"/>
    </source>
</evidence>
<dbReference type="CDD" id="cd16913">
    <property type="entry name" value="YkuD_like"/>
    <property type="match status" value="1"/>
</dbReference>
<evidence type="ECO:0000313" key="10">
    <source>
        <dbReference type="Proteomes" id="UP000189670"/>
    </source>
</evidence>
<keyword evidence="4 7" id="KW-0133">Cell shape</keyword>
<dbReference type="Pfam" id="PF03734">
    <property type="entry name" value="YkuD"/>
    <property type="match status" value="1"/>
</dbReference>
<organism evidence="9 10">
    <name type="scientific">Candidatus Magnetoglobus multicellularis str. Araruama</name>
    <dbReference type="NCBI Taxonomy" id="890399"/>
    <lineage>
        <taxon>Bacteria</taxon>
        <taxon>Pseudomonadati</taxon>
        <taxon>Thermodesulfobacteriota</taxon>
        <taxon>Desulfobacteria</taxon>
        <taxon>Desulfobacterales</taxon>
        <taxon>Desulfobacteraceae</taxon>
        <taxon>Candidatus Magnetoglobus</taxon>
    </lineage>
</organism>
<sequence length="443" mass="52427">MPAVAEKIIPNSLIAMDTDRTIDYLLLVEKESQTLFVYAFDGQFRELKRFRCSTGENRGSKKQSGDRKTPEGIYFFKNRYTKRDLTPIYGTRAFPIDYPNYMDRFAGKNGSAIWVHGTNKKLKDRDTNGCVAMINEDIDGLDKYIDLHHTPIIIQKRIKYVHPNENEPVRLSLIQFLRNLENLLMYGDAQAYFSHFNYISDYIPKWWQTWLKLRKDIKSRYPDANIRFNKPIMLKHDRIHVVLFEQIISSGSLFQTTGIQTITPKAYMAGKKKLFVVRYKEKWRIVGEEYLASNAKPGKNYPLLVASSNLTEQSQPLISSSEALPVMKDHSVITQMIDNWLDAWRTKNIDQYGQCYGDDFRCNGKNKKQWIKYKERLNKKYTFIKVDREELSIQFYKNYKNRVKVFFKQTYESNMFSAVGRKTLILKYDDGQWKIYREYWNKL</sequence>
<dbReference type="GO" id="GO:0016740">
    <property type="term" value="F:transferase activity"/>
    <property type="evidence" value="ECO:0007669"/>
    <property type="project" value="UniProtKB-KW"/>
</dbReference>
<gene>
    <name evidence="9" type="ORF">OMM_02405</name>
</gene>
<dbReference type="Proteomes" id="UP000189670">
    <property type="component" value="Unassembled WGS sequence"/>
</dbReference>
<evidence type="ECO:0000256" key="1">
    <source>
        <dbReference type="ARBA" id="ARBA00004752"/>
    </source>
</evidence>
<dbReference type="InterPro" id="IPR005490">
    <property type="entry name" value="LD_TPept_cat_dom"/>
</dbReference>
<dbReference type="PANTHER" id="PTHR36699">
    <property type="entry name" value="LD-TRANSPEPTIDASE"/>
    <property type="match status" value="1"/>
</dbReference>
<keyword evidence="3" id="KW-0808">Transferase</keyword>
<dbReference type="InterPro" id="IPR056203">
    <property type="entry name" value="Cds6_C"/>
</dbReference>
<dbReference type="AlphaFoldDB" id="A0A1V1P9Q1"/>
<dbReference type="PROSITE" id="PS52029">
    <property type="entry name" value="LD_TPASE"/>
    <property type="match status" value="1"/>
</dbReference>
<name>A0A1V1P9Q1_9BACT</name>
<comment type="caution">
    <text evidence="9">The sequence shown here is derived from an EMBL/GenBank/DDBJ whole genome shotgun (WGS) entry which is preliminary data.</text>
</comment>
<dbReference type="GO" id="GO:0009252">
    <property type="term" value="P:peptidoglycan biosynthetic process"/>
    <property type="evidence" value="ECO:0007669"/>
    <property type="project" value="UniProtKB-UniPathway"/>
</dbReference>
<dbReference type="InterPro" id="IPR038063">
    <property type="entry name" value="Transpep_catalytic_dom"/>
</dbReference>
<keyword evidence="6 7" id="KW-0961">Cell wall biogenesis/degradation</keyword>
<evidence type="ECO:0000256" key="2">
    <source>
        <dbReference type="ARBA" id="ARBA00005992"/>
    </source>
</evidence>
<dbReference type="GO" id="GO:0071555">
    <property type="term" value="P:cell wall organization"/>
    <property type="evidence" value="ECO:0007669"/>
    <property type="project" value="UniProtKB-UniRule"/>
</dbReference>
<proteinExistence type="inferred from homology"/>
<evidence type="ECO:0000256" key="6">
    <source>
        <dbReference type="ARBA" id="ARBA00023316"/>
    </source>
</evidence>
<evidence type="ECO:0000256" key="4">
    <source>
        <dbReference type="ARBA" id="ARBA00022960"/>
    </source>
</evidence>
<dbReference type="SUPFAM" id="SSF141523">
    <property type="entry name" value="L,D-transpeptidase catalytic domain-like"/>
    <property type="match status" value="1"/>
</dbReference>
<feature type="active site" description="Nucleophile" evidence="7">
    <location>
        <position position="130"/>
    </location>
</feature>